<dbReference type="Proteomes" id="UP000306402">
    <property type="component" value="Unassembled WGS sequence"/>
</dbReference>
<dbReference type="AlphaFoldDB" id="A0A5R9KPA4"/>
<protein>
    <submittedName>
        <fullName evidence="2">Toxin-antitoxin system, toxin component</fullName>
    </submittedName>
</protein>
<accession>A0A5R9KPA4</accession>
<name>A0A5R9KPA4_9BACT</name>
<evidence type="ECO:0000259" key="1">
    <source>
        <dbReference type="Pfam" id="PF18480"/>
    </source>
</evidence>
<feature type="domain" description="DUF5615" evidence="1">
    <location>
        <begin position="2"/>
        <end position="107"/>
    </location>
</feature>
<sequence length="115" mass="13247">MILADENIDHSLISYIRNAGFDVHSISELNRGLTDESIIELSRNPPKIILTEDKDFGEWVFAHNISGISVLFIRYHFKDTNAISQILVRLLSERMDSLFGHFTTVTIQKIRSRPF</sequence>
<comment type="caution">
    <text evidence="2">The sequence shown here is derived from an EMBL/GenBank/DDBJ whole genome shotgun (WGS) entry which is preliminary data.</text>
</comment>
<evidence type="ECO:0000313" key="3">
    <source>
        <dbReference type="Proteomes" id="UP000306402"/>
    </source>
</evidence>
<gene>
    <name evidence="2" type="ORF">FEN17_24515</name>
</gene>
<dbReference type="InterPro" id="IPR041049">
    <property type="entry name" value="DUF5615"/>
</dbReference>
<reference evidence="2 3" key="1">
    <citation type="submission" date="2019-05" db="EMBL/GenBank/DDBJ databases">
        <authorList>
            <person name="Qu J.-H."/>
        </authorList>
    </citation>
    <scope>NUCLEOTIDE SEQUENCE [LARGE SCALE GENOMIC DNA]</scope>
    <source>
        <strain evidence="2 3">T17</strain>
    </source>
</reference>
<keyword evidence="3" id="KW-1185">Reference proteome</keyword>
<proteinExistence type="predicted"/>
<dbReference type="Pfam" id="PF18480">
    <property type="entry name" value="DUF5615"/>
    <property type="match status" value="1"/>
</dbReference>
<dbReference type="OrthoDB" id="9806751at2"/>
<dbReference type="RefSeq" id="WP_138368058.1">
    <property type="nucleotide sequence ID" value="NZ_VCEJ01000008.1"/>
</dbReference>
<dbReference type="EMBL" id="VCEJ01000008">
    <property type="protein sequence ID" value="TLU97958.1"/>
    <property type="molecule type" value="Genomic_DNA"/>
</dbReference>
<evidence type="ECO:0000313" key="2">
    <source>
        <dbReference type="EMBL" id="TLU97958.1"/>
    </source>
</evidence>
<organism evidence="2 3">
    <name type="scientific">Dyadobacter luticola</name>
    <dbReference type="NCBI Taxonomy" id="1979387"/>
    <lineage>
        <taxon>Bacteria</taxon>
        <taxon>Pseudomonadati</taxon>
        <taxon>Bacteroidota</taxon>
        <taxon>Cytophagia</taxon>
        <taxon>Cytophagales</taxon>
        <taxon>Spirosomataceae</taxon>
        <taxon>Dyadobacter</taxon>
    </lineage>
</organism>